<protein>
    <recommendedName>
        <fullName evidence="1">Aminoglycoside phosphotransferase domain-containing protein</fullName>
    </recommendedName>
</protein>
<evidence type="ECO:0000313" key="3">
    <source>
        <dbReference type="Proteomes" id="UP000027190"/>
    </source>
</evidence>
<dbReference type="Gene3D" id="3.90.1200.10">
    <property type="match status" value="1"/>
</dbReference>
<organism evidence="2 3">
    <name type="scientific">Hyphomonas chukchiensis</name>
    <dbReference type="NCBI Taxonomy" id="1280947"/>
    <lineage>
        <taxon>Bacteria</taxon>
        <taxon>Pseudomonadati</taxon>
        <taxon>Pseudomonadota</taxon>
        <taxon>Alphaproteobacteria</taxon>
        <taxon>Hyphomonadales</taxon>
        <taxon>Hyphomonadaceae</taxon>
        <taxon>Hyphomonas</taxon>
    </lineage>
</organism>
<dbReference type="CDD" id="cd05154">
    <property type="entry name" value="ACAD10_11_N-like"/>
    <property type="match status" value="1"/>
</dbReference>
<comment type="caution">
    <text evidence="2">The sequence shown here is derived from an EMBL/GenBank/DDBJ whole genome shotgun (WGS) entry which is preliminary data.</text>
</comment>
<dbReference type="SUPFAM" id="SSF56112">
    <property type="entry name" value="Protein kinase-like (PK-like)"/>
    <property type="match status" value="1"/>
</dbReference>
<dbReference type="PANTHER" id="PTHR21310">
    <property type="entry name" value="AMINOGLYCOSIDE PHOSPHOTRANSFERASE-RELATED-RELATED"/>
    <property type="match status" value="1"/>
</dbReference>
<sequence>MSDIANTLDRSVAAAKATYARVDPERLAPFLEKVFGAKVALEDIGGGAAKSGSSSGILIFTARIHQNDEDEVKRLVLRYDPKSDQRLFVEYDLKSEFDLLSRLRNTSIAVPTVYGLDETGEDIGVVGFVMECVPGEPIPTSLFTSGPLVETDEAGRQTIYRDILRNLAKIHNLDHVPLGLENFTKKAVGRTPQEKLTNWWWKTWEWARPKAYDRLVPVREWLLANAPANENPVLMHGDPNLGNYLLHENRVAAMLDWELSSVGAPELDLAIQIVSMDPHRPHADQLPVRPPSEAQWLAMYAEAGGKQLGNLDYYKVHACYEILICMGSMSTYLPDDIVAQYDAMSGFYWALCERLMNQ</sequence>
<accession>A0A062UMT5</accession>
<dbReference type="STRING" id="1280947.HY30_04530"/>
<dbReference type="PATRIC" id="fig|1280947.3.peg.2092"/>
<feature type="domain" description="Aminoglycoside phosphotransferase" evidence="1">
    <location>
        <begin position="73"/>
        <end position="279"/>
    </location>
</feature>
<dbReference type="InterPro" id="IPR041726">
    <property type="entry name" value="ACAD10_11_N"/>
</dbReference>
<dbReference type="InterPro" id="IPR011009">
    <property type="entry name" value="Kinase-like_dom_sf"/>
</dbReference>
<dbReference type="eggNOG" id="COG3173">
    <property type="taxonomic scope" value="Bacteria"/>
</dbReference>
<proteinExistence type="predicted"/>
<dbReference type="InterPro" id="IPR051678">
    <property type="entry name" value="AGP_Transferase"/>
</dbReference>
<keyword evidence="3" id="KW-1185">Reference proteome</keyword>
<gene>
    <name evidence="2" type="ORF">HY30_04530</name>
</gene>
<dbReference type="RefSeq" id="WP_034740018.1">
    <property type="nucleotide sequence ID" value="NZ_AWFG01000030.1"/>
</dbReference>
<evidence type="ECO:0000259" key="1">
    <source>
        <dbReference type="Pfam" id="PF01636"/>
    </source>
</evidence>
<dbReference type="AlphaFoldDB" id="A0A062UMT5"/>
<dbReference type="OrthoDB" id="3806873at2"/>
<dbReference type="Pfam" id="PF01636">
    <property type="entry name" value="APH"/>
    <property type="match status" value="1"/>
</dbReference>
<name>A0A062UMT5_9PROT</name>
<evidence type="ECO:0000313" key="2">
    <source>
        <dbReference type="EMBL" id="KCZ57440.1"/>
    </source>
</evidence>
<dbReference type="Proteomes" id="UP000027190">
    <property type="component" value="Unassembled WGS sequence"/>
</dbReference>
<reference evidence="2 3" key="1">
    <citation type="journal article" date="2014" name="Antonie Van Leeuwenhoek">
        <title>Hyphomonas beringensis sp. nov. and Hyphomonas chukchiensis sp. nov., isolated from surface seawater of the Bering Sea and Chukchi Sea.</title>
        <authorList>
            <person name="Li C."/>
            <person name="Lai Q."/>
            <person name="Li G."/>
            <person name="Dong C."/>
            <person name="Wang J."/>
            <person name="Liao Y."/>
            <person name="Shao Z."/>
        </authorList>
    </citation>
    <scope>NUCLEOTIDE SEQUENCE [LARGE SCALE GENOMIC DNA]</scope>
    <source>
        <strain evidence="2 3">BH-BN04-4</strain>
    </source>
</reference>
<dbReference type="Gene3D" id="3.30.200.20">
    <property type="entry name" value="Phosphorylase Kinase, domain 1"/>
    <property type="match status" value="1"/>
</dbReference>
<dbReference type="EMBL" id="AWFG01000030">
    <property type="protein sequence ID" value="KCZ57440.1"/>
    <property type="molecule type" value="Genomic_DNA"/>
</dbReference>
<dbReference type="InterPro" id="IPR002575">
    <property type="entry name" value="Aminoglycoside_PTrfase"/>
</dbReference>